<evidence type="ECO:0000313" key="3">
    <source>
        <dbReference type="Proteomes" id="UP000011863"/>
    </source>
</evidence>
<dbReference type="EMBL" id="AP012057">
    <property type="protein sequence ID" value="BAN02112.1"/>
    <property type="molecule type" value="Genomic_DNA"/>
</dbReference>
<dbReference type="Proteomes" id="UP000011863">
    <property type="component" value="Chromosome"/>
</dbReference>
<dbReference type="SMART" id="SM00460">
    <property type="entry name" value="TGc"/>
    <property type="match status" value="1"/>
</dbReference>
<reference evidence="2 3" key="1">
    <citation type="journal article" date="2013" name="Int. J. Syst. Evol. Microbiol.">
        <title>Ilumatobacter nonamiense sp. nov. and Ilumatobacter coccineum sp. nov., isolated from seashore sand.</title>
        <authorList>
            <person name="Matsumoto A."/>
            <person name="Kasai H."/>
            <person name="Matsuo Y."/>
            <person name="Shizuri Y."/>
            <person name="Ichikawa N."/>
            <person name="Fujita N."/>
            <person name="Omura S."/>
            <person name="Takahashi Y."/>
        </authorList>
    </citation>
    <scope>NUCLEOTIDE SEQUENCE [LARGE SCALE GENOMIC DNA]</scope>
    <source>
        <strain evidence="3">NBRC 103263 / KCTC 29153 / YM16-304</strain>
    </source>
</reference>
<dbReference type="SUPFAM" id="SSF54001">
    <property type="entry name" value="Cysteine proteinases"/>
    <property type="match status" value="1"/>
</dbReference>
<dbReference type="PANTHER" id="PTHR33490">
    <property type="entry name" value="BLR5614 PROTEIN-RELATED"/>
    <property type="match status" value="1"/>
</dbReference>
<dbReference type="Pfam" id="PF01841">
    <property type="entry name" value="Transglut_core"/>
    <property type="match status" value="1"/>
</dbReference>
<accession>A0A6C7E7T7</accession>
<proteinExistence type="predicted"/>
<keyword evidence="3" id="KW-1185">Reference proteome</keyword>
<protein>
    <recommendedName>
        <fullName evidence="1">Transglutaminase-like domain-containing protein</fullName>
    </recommendedName>
</protein>
<feature type="domain" description="Transglutaminase-like" evidence="1">
    <location>
        <begin position="174"/>
        <end position="244"/>
    </location>
</feature>
<dbReference type="InterPro" id="IPR013589">
    <property type="entry name" value="Bac_transglu_N"/>
</dbReference>
<evidence type="ECO:0000313" key="2">
    <source>
        <dbReference type="EMBL" id="BAN02112.1"/>
    </source>
</evidence>
<sequence length="289" mass="31486">MIYEVSHSTQYDYDAPVATSFAEVRQLPDDVDGQVCVRREVITEPRPEHQREHRDYFGNLTATAVIRERHERLVVTSSSLVDTSARPTTFGTHGRRPWTSYTAERAAADDLDAIEFSLDSALVARSPLLAEYATPSFGDGVSLADGVMSLCGRIHADFAFDANATKVDTPLDEVMTLRRGVCQDFAHVMIGALRSIGLPASYVSGYLETEPPPGQPRLAGVDRTHAWVGVLVGDGHWIGVDPTNDQLAGPRYVTAARGRDYSDVPPLKGVIFTDAKKSKLTVSVDVAAQ</sequence>
<dbReference type="RefSeq" id="WP_015441359.1">
    <property type="nucleotide sequence ID" value="NC_020520.1"/>
</dbReference>
<dbReference type="InterPro" id="IPR002931">
    <property type="entry name" value="Transglutaminase-like"/>
</dbReference>
<organism evidence="2 3">
    <name type="scientific">Ilumatobacter coccineus (strain NBRC 103263 / KCTC 29153 / YM16-304)</name>
    <dbReference type="NCBI Taxonomy" id="1313172"/>
    <lineage>
        <taxon>Bacteria</taxon>
        <taxon>Bacillati</taxon>
        <taxon>Actinomycetota</taxon>
        <taxon>Acidimicrobiia</taxon>
        <taxon>Acidimicrobiales</taxon>
        <taxon>Ilumatobacteraceae</taxon>
        <taxon>Ilumatobacter</taxon>
    </lineage>
</organism>
<dbReference type="Pfam" id="PF08379">
    <property type="entry name" value="Bact_transglu_N"/>
    <property type="match status" value="1"/>
</dbReference>
<name>A0A6C7E7T7_ILUCY</name>
<dbReference type="InterPro" id="IPR038765">
    <property type="entry name" value="Papain-like_cys_pep_sf"/>
</dbReference>
<dbReference type="AlphaFoldDB" id="A0A6C7E7T7"/>
<dbReference type="Gene3D" id="3.10.620.30">
    <property type="match status" value="1"/>
</dbReference>
<gene>
    <name evidence="2" type="ORF">YM304_17980</name>
</gene>
<dbReference type="KEGG" id="aym:YM304_17980"/>
<evidence type="ECO:0000259" key="1">
    <source>
        <dbReference type="SMART" id="SM00460"/>
    </source>
</evidence>
<dbReference type="PANTHER" id="PTHR33490:SF7">
    <property type="entry name" value="BLR2979 PROTEIN"/>
    <property type="match status" value="1"/>
</dbReference>